<dbReference type="GeneID" id="81439520"/>
<reference evidence="1" key="2">
    <citation type="journal article" date="2023" name="IMA Fungus">
        <title>Comparative genomic study of the Penicillium genus elucidates a diverse pangenome and 15 lateral gene transfer events.</title>
        <authorList>
            <person name="Petersen C."/>
            <person name="Sorensen T."/>
            <person name="Nielsen M.R."/>
            <person name="Sondergaard T.E."/>
            <person name="Sorensen J.L."/>
            <person name="Fitzpatrick D.A."/>
            <person name="Frisvad J.C."/>
            <person name="Nielsen K.L."/>
        </authorList>
    </citation>
    <scope>NUCLEOTIDE SEQUENCE</scope>
    <source>
        <strain evidence="1">IBT 29864</strain>
    </source>
</reference>
<evidence type="ECO:0000313" key="2">
    <source>
        <dbReference type="Proteomes" id="UP001147782"/>
    </source>
</evidence>
<sequence>METDTAQLIKSCKKLERILESLLPNPSRPSSLVIGKEDYNPHIFETELLRLGIELHHIVIETGSISPPAKTFFLPKTDFTEISDACKQNTSWIKVCWGEAIHAAAKPKGERKLFSDKPELFALALLFDFEEYSFEGKKGLDGSFNLDSFHFRRPPEAVQPSRYGWMCDHETKDIRSNPRFKREFQVLDTVPDEMRHFRRRSVHTGVTRLSGGDELLVDYRCHVWAYNWVGQCGNDSRPSRDEIVVLVYTMLESMLCATHNAGQRSYNPNFPTLLFLSDQLGHCRILSGYYDGKLHVGLTRLLDFSEYALVPPAGMSYLESIDQDKFYQMMNMLLKWAWPVALDSTNEEKDIPVIVDLPWNDHQDTEKPDESHDDWVKV</sequence>
<dbReference type="RefSeq" id="XP_056555754.1">
    <property type="nucleotide sequence ID" value="XM_056700341.1"/>
</dbReference>
<accession>A0A9W9V9G6</accession>
<reference evidence="1" key="1">
    <citation type="submission" date="2022-11" db="EMBL/GenBank/DDBJ databases">
        <authorList>
            <person name="Petersen C."/>
        </authorList>
    </citation>
    <scope>NUCLEOTIDE SEQUENCE</scope>
    <source>
        <strain evidence="1">IBT 29864</strain>
    </source>
</reference>
<evidence type="ECO:0000313" key="1">
    <source>
        <dbReference type="EMBL" id="KAJ5371320.1"/>
    </source>
</evidence>
<name>A0A9W9V9G6_9EURO</name>
<dbReference type="EMBL" id="JAPZBS010000005">
    <property type="protein sequence ID" value="KAJ5371320.1"/>
    <property type="molecule type" value="Genomic_DNA"/>
</dbReference>
<dbReference type="OrthoDB" id="4526503at2759"/>
<dbReference type="Proteomes" id="UP001147782">
    <property type="component" value="Unassembled WGS sequence"/>
</dbReference>
<comment type="caution">
    <text evidence="1">The sequence shown here is derived from an EMBL/GenBank/DDBJ whole genome shotgun (WGS) entry which is preliminary data.</text>
</comment>
<organism evidence="1 2">
    <name type="scientific">Penicillium cataractarum</name>
    <dbReference type="NCBI Taxonomy" id="2100454"/>
    <lineage>
        <taxon>Eukaryota</taxon>
        <taxon>Fungi</taxon>
        <taxon>Dikarya</taxon>
        <taxon>Ascomycota</taxon>
        <taxon>Pezizomycotina</taxon>
        <taxon>Eurotiomycetes</taxon>
        <taxon>Eurotiomycetidae</taxon>
        <taxon>Eurotiales</taxon>
        <taxon>Aspergillaceae</taxon>
        <taxon>Penicillium</taxon>
    </lineage>
</organism>
<dbReference type="AlphaFoldDB" id="A0A9W9V9G6"/>
<protein>
    <submittedName>
        <fullName evidence="1">Uncharacterized protein</fullName>
    </submittedName>
</protein>
<proteinExistence type="predicted"/>
<keyword evidence="2" id="KW-1185">Reference proteome</keyword>
<gene>
    <name evidence="1" type="ORF">N7496_007412</name>
</gene>